<dbReference type="GO" id="GO:0004017">
    <property type="term" value="F:AMP kinase activity"/>
    <property type="evidence" value="ECO:0007669"/>
    <property type="project" value="InterPro"/>
</dbReference>
<protein>
    <submittedName>
        <fullName evidence="7">AAA family ATPase</fullName>
    </submittedName>
</protein>
<proteinExistence type="predicted"/>
<gene>
    <name evidence="7" type="ORF">HON47_01615</name>
</gene>
<keyword evidence="6" id="KW-0067">ATP-binding</keyword>
<dbReference type="Gene3D" id="3.40.50.300">
    <property type="entry name" value="P-loop containing nucleotide triphosphate hydrolases"/>
    <property type="match status" value="1"/>
</dbReference>
<comment type="caution">
    <text evidence="7">The sequence shown here is derived from an EMBL/GenBank/DDBJ whole genome shotgun (WGS) entry which is preliminary data.</text>
</comment>
<evidence type="ECO:0000256" key="3">
    <source>
        <dbReference type="ARBA" id="ARBA00022679"/>
    </source>
</evidence>
<dbReference type="InterPro" id="IPR020618">
    <property type="entry name" value="Adenyl_kinase_AK6"/>
</dbReference>
<keyword evidence="1" id="KW-0690">Ribosome biogenesis</keyword>
<sequence>MNIAISGTPGVGKTTIAKLLGKKLNLKVINEKDFALKKGIGSFNEMDELEIPIDEFEKTANALLLKEGNIIFEGHLLCEMKLKVDKFIVLTLDPEKLQLRLELRNYPEEKIMDNTFCEGIEYCKKHAKKNYKTKLIVIESKEQNELINELLDLLN</sequence>
<evidence type="ECO:0000313" key="7">
    <source>
        <dbReference type="EMBL" id="MBT4870250.1"/>
    </source>
</evidence>
<evidence type="ECO:0000256" key="2">
    <source>
        <dbReference type="ARBA" id="ARBA00022552"/>
    </source>
</evidence>
<organism evidence="7 8">
    <name type="scientific">Candidatus Iainarchaeum sp</name>
    <dbReference type="NCBI Taxonomy" id="3101447"/>
    <lineage>
        <taxon>Archaea</taxon>
        <taxon>Candidatus Iainarchaeota</taxon>
        <taxon>Candidatus Iainarchaeia</taxon>
        <taxon>Candidatus Iainarchaeales</taxon>
        <taxon>Candidatus Iainarchaeaceae</taxon>
        <taxon>Candidatus Iainarchaeum</taxon>
    </lineage>
</organism>
<dbReference type="SUPFAM" id="SSF52540">
    <property type="entry name" value="P-loop containing nucleoside triphosphate hydrolases"/>
    <property type="match status" value="1"/>
</dbReference>
<dbReference type="Pfam" id="PF13238">
    <property type="entry name" value="AAA_18"/>
    <property type="match status" value="1"/>
</dbReference>
<accession>A0A8T5GEK7</accession>
<dbReference type="PANTHER" id="PTHR12595:SF0">
    <property type="entry name" value="ADENYLATE KINASE ISOENZYME 6"/>
    <property type="match status" value="1"/>
</dbReference>
<reference evidence="7" key="1">
    <citation type="journal article" date="2021" name="ISME J.">
        <title>Mercury methylation by metabolically versatile and cosmopolitan marine bacteria.</title>
        <authorList>
            <person name="Lin H."/>
            <person name="Ascher D.B."/>
            <person name="Myung Y."/>
            <person name="Lamborg C.H."/>
            <person name="Hallam S.J."/>
            <person name="Gionfriddo C.M."/>
            <person name="Holt K.E."/>
            <person name="Moreau J.W."/>
        </authorList>
    </citation>
    <scope>NUCLEOTIDE SEQUENCE</scope>
    <source>
        <strain evidence="7">SI075_bin30</strain>
    </source>
</reference>
<dbReference type="GO" id="GO:0016887">
    <property type="term" value="F:ATP hydrolysis activity"/>
    <property type="evidence" value="ECO:0007669"/>
    <property type="project" value="InterPro"/>
</dbReference>
<dbReference type="EMBL" id="JABJNZ010000023">
    <property type="protein sequence ID" value="MBT4870250.1"/>
    <property type="molecule type" value="Genomic_DNA"/>
</dbReference>
<dbReference type="Proteomes" id="UP000722459">
    <property type="component" value="Unassembled WGS sequence"/>
</dbReference>
<evidence type="ECO:0000256" key="6">
    <source>
        <dbReference type="ARBA" id="ARBA00022840"/>
    </source>
</evidence>
<dbReference type="InterPro" id="IPR027417">
    <property type="entry name" value="P-loop_NTPase"/>
</dbReference>
<evidence type="ECO:0000313" key="8">
    <source>
        <dbReference type="Proteomes" id="UP000722459"/>
    </source>
</evidence>
<keyword evidence="3" id="KW-0808">Transferase</keyword>
<keyword evidence="2" id="KW-0698">rRNA processing</keyword>
<keyword evidence="5" id="KW-0418">Kinase</keyword>
<dbReference type="GO" id="GO:0006364">
    <property type="term" value="P:rRNA processing"/>
    <property type="evidence" value="ECO:0007669"/>
    <property type="project" value="UniProtKB-KW"/>
</dbReference>
<evidence type="ECO:0000256" key="1">
    <source>
        <dbReference type="ARBA" id="ARBA00022517"/>
    </source>
</evidence>
<dbReference type="PANTHER" id="PTHR12595">
    <property type="entry name" value="POS9-ACTIVATING FACTOR FAP7-RELATED"/>
    <property type="match status" value="1"/>
</dbReference>
<keyword evidence="4" id="KW-0547">Nucleotide-binding</keyword>
<evidence type="ECO:0000256" key="5">
    <source>
        <dbReference type="ARBA" id="ARBA00022777"/>
    </source>
</evidence>
<dbReference type="GO" id="GO:0005524">
    <property type="term" value="F:ATP binding"/>
    <property type="evidence" value="ECO:0007669"/>
    <property type="project" value="UniProtKB-KW"/>
</dbReference>
<name>A0A8T5GEK7_9ARCH</name>
<evidence type="ECO:0000256" key="4">
    <source>
        <dbReference type="ARBA" id="ARBA00022741"/>
    </source>
</evidence>
<dbReference type="AlphaFoldDB" id="A0A8T5GEK7"/>